<dbReference type="EMBL" id="AYRZ02000011">
    <property type="protein sequence ID" value="PHT67987.1"/>
    <property type="molecule type" value="Genomic_DNA"/>
</dbReference>
<keyword evidence="2" id="KW-1185">Reference proteome</keyword>
<gene>
    <name evidence="1" type="ORF">T459_27474</name>
</gene>
<organism evidence="1 2">
    <name type="scientific">Capsicum annuum</name>
    <name type="common">Capsicum pepper</name>
    <dbReference type="NCBI Taxonomy" id="4072"/>
    <lineage>
        <taxon>Eukaryota</taxon>
        <taxon>Viridiplantae</taxon>
        <taxon>Streptophyta</taxon>
        <taxon>Embryophyta</taxon>
        <taxon>Tracheophyta</taxon>
        <taxon>Spermatophyta</taxon>
        <taxon>Magnoliopsida</taxon>
        <taxon>eudicotyledons</taxon>
        <taxon>Gunneridae</taxon>
        <taxon>Pentapetalae</taxon>
        <taxon>asterids</taxon>
        <taxon>lamiids</taxon>
        <taxon>Solanales</taxon>
        <taxon>Solanaceae</taxon>
        <taxon>Solanoideae</taxon>
        <taxon>Capsiceae</taxon>
        <taxon>Capsicum</taxon>
    </lineage>
</organism>
<protein>
    <recommendedName>
        <fullName evidence="3">Aminotransferase-like plant mobile domain-containing protein</fullName>
    </recommendedName>
</protein>
<dbReference type="PANTHER" id="PTHR36607:SF28">
    <property type="entry name" value="AMINOTRANSFERASE-LIKE PLANT MOBILE DOMAIN-CONTAINING PROTEIN"/>
    <property type="match status" value="1"/>
</dbReference>
<dbReference type="AlphaFoldDB" id="A0A2G2YE10"/>
<reference evidence="1 2" key="1">
    <citation type="journal article" date="2014" name="Nat. Genet.">
        <title>Genome sequence of the hot pepper provides insights into the evolution of pungency in Capsicum species.</title>
        <authorList>
            <person name="Kim S."/>
            <person name="Park M."/>
            <person name="Yeom S.I."/>
            <person name="Kim Y.M."/>
            <person name="Lee J.M."/>
            <person name="Lee H.A."/>
            <person name="Seo E."/>
            <person name="Choi J."/>
            <person name="Cheong K."/>
            <person name="Kim K.T."/>
            <person name="Jung K."/>
            <person name="Lee G.W."/>
            <person name="Oh S.K."/>
            <person name="Bae C."/>
            <person name="Kim S.B."/>
            <person name="Lee H.Y."/>
            <person name="Kim S.Y."/>
            <person name="Kim M.S."/>
            <person name="Kang B.C."/>
            <person name="Jo Y.D."/>
            <person name="Yang H.B."/>
            <person name="Jeong H.J."/>
            <person name="Kang W.H."/>
            <person name="Kwon J.K."/>
            <person name="Shin C."/>
            <person name="Lim J.Y."/>
            <person name="Park J.H."/>
            <person name="Huh J.H."/>
            <person name="Kim J.S."/>
            <person name="Kim B.D."/>
            <person name="Cohen O."/>
            <person name="Paran I."/>
            <person name="Suh M.C."/>
            <person name="Lee S.B."/>
            <person name="Kim Y.K."/>
            <person name="Shin Y."/>
            <person name="Noh S.J."/>
            <person name="Park J."/>
            <person name="Seo Y.S."/>
            <person name="Kwon S.Y."/>
            <person name="Kim H.A."/>
            <person name="Park J.M."/>
            <person name="Kim H.J."/>
            <person name="Choi S.B."/>
            <person name="Bosland P.W."/>
            <person name="Reeves G."/>
            <person name="Jo S.H."/>
            <person name="Lee B.W."/>
            <person name="Cho H.T."/>
            <person name="Choi H.S."/>
            <person name="Lee M.S."/>
            <person name="Yu Y."/>
            <person name="Do Choi Y."/>
            <person name="Park B.S."/>
            <person name="van Deynze A."/>
            <person name="Ashrafi H."/>
            <person name="Hill T."/>
            <person name="Kim W.T."/>
            <person name="Pai H.S."/>
            <person name="Ahn H.K."/>
            <person name="Yeam I."/>
            <person name="Giovannoni J.J."/>
            <person name="Rose J.K."/>
            <person name="Sorensen I."/>
            <person name="Lee S.J."/>
            <person name="Kim R.W."/>
            <person name="Choi I.Y."/>
            <person name="Choi B.S."/>
            <person name="Lim J.S."/>
            <person name="Lee Y.H."/>
            <person name="Choi D."/>
        </authorList>
    </citation>
    <scope>NUCLEOTIDE SEQUENCE [LARGE SCALE GENOMIC DNA]</scope>
    <source>
        <strain evidence="2">cv. CM334</strain>
    </source>
</reference>
<dbReference type="PANTHER" id="PTHR36607">
    <property type="entry name" value="1,2-DIHYDROXY-3-KETO-5-METHYLTHIOPENTENE DIOXYGENASE 4"/>
    <property type="match status" value="1"/>
</dbReference>
<comment type="caution">
    <text evidence="1">The sequence shown here is derived from an EMBL/GenBank/DDBJ whole genome shotgun (WGS) entry which is preliminary data.</text>
</comment>
<reference evidence="1 2" key="2">
    <citation type="journal article" date="2017" name="Genome Biol.">
        <title>New reference genome sequences of hot pepper reveal the massive evolution of plant disease-resistance genes by retroduplication.</title>
        <authorList>
            <person name="Kim S."/>
            <person name="Park J."/>
            <person name="Yeom S.I."/>
            <person name="Kim Y.M."/>
            <person name="Seo E."/>
            <person name="Kim K.T."/>
            <person name="Kim M.S."/>
            <person name="Lee J.M."/>
            <person name="Cheong K."/>
            <person name="Shin H.S."/>
            <person name="Kim S.B."/>
            <person name="Han K."/>
            <person name="Lee J."/>
            <person name="Park M."/>
            <person name="Lee H.A."/>
            <person name="Lee H.Y."/>
            <person name="Lee Y."/>
            <person name="Oh S."/>
            <person name="Lee J.H."/>
            <person name="Choi E."/>
            <person name="Choi E."/>
            <person name="Lee S.E."/>
            <person name="Jeon J."/>
            <person name="Kim H."/>
            <person name="Choi G."/>
            <person name="Song H."/>
            <person name="Lee J."/>
            <person name="Lee S.C."/>
            <person name="Kwon J.K."/>
            <person name="Lee H.Y."/>
            <person name="Koo N."/>
            <person name="Hong Y."/>
            <person name="Kim R.W."/>
            <person name="Kang W.H."/>
            <person name="Huh J.H."/>
            <person name="Kang B.C."/>
            <person name="Yang T.J."/>
            <person name="Lee Y.H."/>
            <person name="Bennetzen J.L."/>
            <person name="Choi D."/>
        </authorList>
    </citation>
    <scope>NUCLEOTIDE SEQUENCE [LARGE SCALE GENOMIC DNA]</scope>
    <source>
        <strain evidence="2">cv. CM334</strain>
    </source>
</reference>
<evidence type="ECO:0008006" key="3">
    <source>
        <dbReference type="Google" id="ProtNLM"/>
    </source>
</evidence>
<evidence type="ECO:0000313" key="2">
    <source>
        <dbReference type="Proteomes" id="UP000222542"/>
    </source>
</evidence>
<sequence length="193" mass="22226">MRKVRLRWFDHVMRRGTNAPVRRCERLVLDGFKRGRDLHTPRGYLHCLDNMVNFCDQTTPYTLLEIANDEQYSPASILTLEVHPPAFCKLWHSSTNTICVGTGELSISLWDMRMIGGPPVHGTFFDEVIPSSKELSQTDQQGKLFLPKTCAYLFSAFYRLSNGASKKVSVHDWVNFWFKGLERYKDPSPRGPK</sequence>
<dbReference type="Gramene" id="PHT67987">
    <property type="protein sequence ID" value="PHT67987"/>
    <property type="gene ID" value="T459_27474"/>
</dbReference>
<evidence type="ECO:0000313" key="1">
    <source>
        <dbReference type="EMBL" id="PHT67987.1"/>
    </source>
</evidence>
<accession>A0A2G2YE10</accession>
<proteinExistence type="predicted"/>
<dbReference type="Proteomes" id="UP000222542">
    <property type="component" value="Unassembled WGS sequence"/>
</dbReference>
<name>A0A2G2YE10_CAPAN</name>